<accession>A0A8B6HP84</accession>
<dbReference type="AlphaFoldDB" id="A0A8B6HP84"/>
<dbReference type="GO" id="GO:0008525">
    <property type="term" value="F:phosphatidylcholine transporter activity"/>
    <property type="evidence" value="ECO:0007669"/>
    <property type="project" value="TreeGrafter"/>
</dbReference>
<dbReference type="OrthoDB" id="18453at2759"/>
<evidence type="ECO:0000313" key="3">
    <source>
        <dbReference type="EMBL" id="VDI82330.1"/>
    </source>
</evidence>
<proteinExistence type="predicted"/>
<reference evidence="3" key="1">
    <citation type="submission" date="2018-11" db="EMBL/GenBank/DDBJ databases">
        <authorList>
            <person name="Alioto T."/>
            <person name="Alioto T."/>
        </authorList>
    </citation>
    <scope>NUCLEOTIDE SEQUENCE</scope>
</reference>
<evidence type="ECO:0000313" key="4">
    <source>
        <dbReference type="Proteomes" id="UP000596742"/>
    </source>
</evidence>
<organism evidence="3 4">
    <name type="scientific">Mytilus galloprovincialis</name>
    <name type="common">Mediterranean mussel</name>
    <dbReference type="NCBI Taxonomy" id="29158"/>
    <lineage>
        <taxon>Eukaryota</taxon>
        <taxon>Metazoa</taxon>
        <taxon>Spiralia</taxon>
        <taxon>Lophotrochozoa</taxon>
        <taxon>Mollusca</taxon>
        <taxon>Bivalvia</taxon>
        <taxon>Autobranchia</taxon>
        <taxon>Pteriomorphia</taxon>
        <taxon>Mytilida</taxon>
        <taxon>Mytiloidea</taxon>
        <taxon>Mytilidae</taxon>
        <taxon>Mytilinae</taxon>
        <taxon>Mytilus</taxon>
    </lineage>
</organism>
<dbReference type="PANTHER" id="PTHR10658:SF11">
    <property type="entry name" value="VIBRATOR, ISOFORM B"/>
    <property type="match status" value="1"/>
</dbReference>
<protein>
    <recommendedName>
        <fullName evidence="2">Phosphatidylinositol transfer protein N-terminal domain-containing protein</fullName>
    </recommendedName>
</protein>
<dbReference type="FunFam" id="3.30.530.20:FF:000025">
    <property type="entry name" value="Phosphatidylinositol transfer protein beta"/>
    <property type="match status" value="1"/>
</dbReference>
<dbReference type="InterPro" id="IPR001666">
    <property type="entry name" value="PI_transfer"/>
</dbReference>
<dbReference type="PANTHER" id="PTHR10658">
    <property type="entry name" value="PHOSPHATIDYLINOSITOL TRANSFER PROTEIN"/>
    <property type="match status" value="1"/>
</dbReference>
<evidence type="ECO:0000256" key="1">
    <source>
        <dbReference type="SAM" id="MobiDB-lite"/>
    </source>
</evidence>
<dbReference type="SUPFAM" id="SSF55961">
    <property type="entry name" value="Bet v1-like"/>
    <property type="match status" value="1"/>
</dbReference>
<feature type="domain" description="Phosphatidylinositol transfer protein N-terminal" evidence="2">
    <location>
        <begin position="1"/>
        <end position="248"/>
    </location>
</feature>
<dbReference type="GO" id="GO:0008526">
    <property type="term" value="F:phosphatidylinositol transfer activity"/>
    <property type="evidence" value="ECO:0007669"/>
    <property type="project" value="TreeGrafter"/>
</dbReference>
<gene>
    <name evidence="3" type="ORF">MGAL_10B017931</name>
</gene>
<dbReference type="Gene3D" id="3.30.530.20">
    <property type="match status" value="1"/>
</dbReference>
<dbReference type="InterPro" id="IPR023393">
    <property type="entry name" value="START-like_dom_sf"/>
</dbReference>
<dbReference type="Pfam" id="PF02121">
    <property type="entry name" value="IP_trans"/>
    <property type="match status" value="1"/>
</dbReference>
<keyword evidence="4" id="KW-1185">Reference proteome</keyword>
<feature type="compositionally biased region" description="Basic and acidic residues" evidence="1">
    <location>
        <begin position="247"/>
        <end position="256"/>
    </location>
</feature>
<comment type="caution">
    <text evidence="3">The sequence shown here is derived from an EMBL/GenBank/DDBJ whole genome shotgun (WGS) entry which is preliminary data.</text>
</comment>
<evidence type="ECO:0000259" key="2">
    <source>
        <dbReference type="Pfam" id="PF02121"/>
    </source>
</evidence>
<dbReference type="GO" id="GO:0031210">
    <property type="term" value="F:phosphatidylcholine binding"/>
    <property type="evidence" value="ECO:0007669"/>
    <property type="project" value="TreeGrafter"/>
</dbReference>
<dbReference type="InterPro" id="IPR055261">
    <property type="entry name" value="PI_transfer_N"/>
</dbReference>
<dbReference type="PRINTS" id="PR00391">
    <property type="entry name" value="PITRANSFER"/>
</dbReference>
<dbReference type="Proteomes" id="UP000596742">
    <property type="component" value="Unassembled WGS sequence"/>
</dbReference>
<sequence length="270" mass="31561">MTVDEYQVAQLWSVAEASKNETGGGEGIEVRVNEPFDETHHAPKSKLEANGKTYTTGQFTHKIYHLSSRVPAFIRLIAPKGSLEIHEEAWNAYPYCRTIITNPDYMKDAFYIKIETMHMDDKGNKENVHGLIPEDMRIRKVVPIDIANDPIKHDDYKLEWDPSKNKSEKTNRGPLVGNWQEKADPVMCCYKLVSCKFKWFGLQNRVEKFIQTQEKRIFTNFHRQVFCWMDKWHGFTMEDIRRIEEETKNELDEARRKGSIKGTKGTDEEK</sequence>
<dbReference type="EMBL" id="UYJE01010338">
    <property type="protein sequence ID" value="VDI82330.1"/>
    <property type="molecule type" value="Genomic_DNA"/>
</dbReference>
<dbReference type="GO" id="GO:0035091">
    <property type="term" value="F:phosphatidylinositol binding"/>
    <property type="evidence" value="ECO:0007669"/>
    <property type="project" value="TreeGrafter"/>
</dbReference>
<dbReference type="GO" id="GO:0005737">
    <property type="term" value="C:cytoplasm"/>
    <property type="evidence" value="ECO:0007669"/>
    <property type="project" value="TreeGrafter"/>
</dbReference>
<name>A0A8B6HP84_MYTGA</name>
<feature type="region of interest" description="Disordered" evidence="1">
    <location>
        <begin position="247"/>
        <end position="270"/>
    </location>
</feature>